<dbReference type="Pfam" id="PF02452">
    <property type="entry name" value="PemK_toxin"/>
    <property type="match status" value="1"/>
</dbReference>
<comment type="function">
    <text evidence="1">Toxic component of a type II toxin-antitoxin (TA) system.</text>
</comment>
<keyword evidence="1" id="KW-0540">Nuclease</keyword>
<dbReference type="EC" id="3.1.-.-" evidence="1"/>
<keyword evidence="1" id="KW-0378">Hydrolase</keyword>
<evidence type="ECO:0000256" key="1">
    <source>
        <dbReference type="PIRNR" id="PIRNR033490"/>
    </source>
</evidence>
<organism evidence="2 3">
    <name type="scientific">Mucilaginibacter arboris</name>
    <dbReference type="NCBI Taxonomy" id="2682090"/>
    <lineage>
        <taxon>Bacteria</taxon>
        <taxon>Pseudomonadati</taxon>
        <taxon>Bacteroidota</taxon>
        <taxon>Sphingobacteriia</taxon>
        <taxon>Sphingobacteriales</taxon>
        <taxon>Sphingobacteriaceae</taxon>
        <taxon>Mucilaginibacter</taxon>
    </lineage>
</organism>
<dbReference type="Gene3D" id="2.30.30.110">
    <property type="match status" value="1"/>
</dbReference>
<dbReference type="PANTHER" id="PTHR33988">
    <property type="entry name" value="ENDORIBONUCLEASE MAZF-RELATED"/>
    <property type="match status" value="1"/>
</dbReference>
<dbReference type="InterPro" id="IPR003477">
    <property type="entry name" value="PemK-like"/>
</dbReference>
<keyword evidence="1" id="KW-0255">Endonuclease</keyword>
<comment type="similarity">
    <text evidence="1">Belongs to the PemK/MazF family.</text>
</comment>
<dbReference type="PIRSF" id="PIRSF033490">
    <property type="entry name" value="MazF"/>
    <property type="match status" value="1"/>
</dbReference>
<dbReference type="GO" id="GO:0016787">
    <property type="term" value="F:hydrolase activity"/>
    <property type="evidence" value="ECO:0007669"/>
    <property type="project" value="UniProtKB-KW"/>
</dbReference>
<accession>A0A7K1SRP8</accession>
<name>A0A7K1SRP8_9SPHI</name>
<dbReference type="GO" id="GO:0006402">
    <property type="term" value="P:mRNA catabolic process"/>
    <property type="evidence" value="ECO:0007669"/>
    <property type="project" value="TreeGrafter"/>
</dbReference>
<comment type="caution">
    <text evidence="2">The sequence shown here is derived from an EMBL/GenBank/DDBJ whole genome shotgun (WGS) entry which is preliminary data.</text>
</comment>
<dbReference type="InterPro" id="IPR011067">
    <property type="entry name" value="Plasmid_toxin/cell-grow_inhib"/>
</dbReference>
<dbReference type="AlphaFoldDB" id="A0A7K1SRP8"/>
<protein>
    <recommendedName>
        <fullName evidence="1">mRNA interferase</fullName>
        <ecNumber evidence="1">3.1.-.-</ecNumber>
    </recommendedName>
</protein>
<dbReference type="Proteomes" id="UP000462014">
    <property type="component" value="Unassembled WGS sequence"/>
</dbReference>
<dbReference type="GO" id="GO:0016075">
    <property type="term" value="P:rRNA catabolic process"/>
    <property type="evidence" value="ECO:0007669"/>
    <property type="project" value="TreeGrafter"/>
</dbReference>
<sequence>MMNINPIPLQYEIWIADLDPASGTEPGKIRPVIILQADVLHYAGHTSTIACAVSSQPKEGVSLIRQRIQPSVENGLRKESYILIDQIRALDLIRLHQKIGELEEEAINTLRQNIKSILSLD</sequence>
<dbReference type="GO" id="GO:0003677">
    <property type="term" value="F:DNA binding"/>
    <property type="evidence" value="ECO:0007669"/>
    <property type="project" value="InterPro"/>
</dbReference>
<dbReference type="GO" id="GO:0004521">
    <property type="term" value="F:RNA endonuclease activity"/>
    <property type="evidence" value="ECO:0007669"/>
    <property type="project" value="TreeGrafter"/>
</dbReference>
<dbReference type="PANTHER" id="PTHR33988:SF2">
    <property type="entry name" value="ENDORIBONUCLEASE MAZF"/>
    <property type="match status" value="1"/>
</dbReference>
<dbReference type="SUPFAM" id="SSF50118">
    <property type="entry name" value="Cell growth inhibitor/plasmid maintenance toxic component"/>
    <property type="match status" value="1"/>
</dbReference>
<gene>
    <name evidence="2" type="ORF">GO621_00060</name>
</gene>
<proteinExistence type="inferred from homology"/>
<evidence type="ECO:0000313" key="2">
    <source>
        <dbReference type="EMBL" id="MVN19924.1"/>
    </source>
</evidence>
<keyword evidence="3" id="KW-1185">Reference proteome</keyword>
<dbReference type="EMBL" id="WPIK01000001">
    <property type="protein sequence ID" value="MVN19924.1"/>
    <property type="molecule type" value="Genomic_DNA"/>
</dbReference>
<reference evidence="2 3" key="1">
    <citation type="submission" date="2019-12" db="EMBL/GenBank/DDBJ databases">
        <title>Mucilaginibacter sp. HMF7410 genome sequencing and assembly.</title>
        <authorList>
            <person name="Kang H."/>
            <person name="Cha I."/>
            <person name="Kim H."/>
            <person name="Joh K."/>
        </authorList>
    </citation>
    <scope>NUCLEOTIDE SEQUENCE [LARGE SCALE GENOMIC DNA]</scope>
    <source>
        <strain evidence="2 3">HMF7410</strain>
    </source>
</reference>
<evidence type="ECO:0000313" key="3">
    <source>
        <dbReference type="Proteomes" id="UP000462014"/>
    </source>
</evidence>
<dbReference type="RefSeq" id="WP_157562646.1">
    <property type="nucleotide sequence ID" value="NZ_WPIK01000001.1"/>
</dbReference>